<proteinExistence type="predicted"/>
<organism evidence="1 2">
    <name type="scientific">Rhododendron molle</name>
    <name type="common">Chinese azalea</name>
    <name type="synonym">Azalea mollis</name>
    <dbReference type="NCBI Taxonomy" id="49168"/>
    <lineage>
        <taxon>Eukaryota</taxon>
        <taxon>Viridiplantae</taxon>
        <taxon>Streptophyta</taxon>
        <taxon>Embryophyta</taxon>
        <taxon>Tracheophyta</taxon>
        <taxon>Spermatophyta</taxon>
        <taxon>Magnoliopsida</taxon>
        <taxon>eudicotyledons</taxon>
        <taxon>Gunneridae</taxon>
        <taxon>Pentapetalae</taxon>
        <taxon>asterids</taxon>
        <taxon>Ericales</taxon>
        <taxon>Ericaceae</taxon>
        <taxon>Ericoideae</taxon>
        <taxon>Rhodoreae</taxon>
        <taxon>Rhododendron</taxon>
    </lineage>
</organism>
<accession>A0ACC0PQM2</accession>
<evidence type="ECO:0000313" key="1">
    <source>
        <dbReference type="EMBL" id="KAI8567780.1"/>
    </source>
</evidence>
<gene>
    <name evidence="1" type="ORF">RHMOL_Rhmol02G0148400</name>
</gene>
<sequence>MKEASTNLKYPSSKERNSSMSRGETNNFSHCAFLSPENIADILSRLPVKFLCRFKCVFPSWNSLISSPYFTQTQLNRTNANNPKHLDHNIILISTTDELYSVNLAADIPFATKIDFPNSLQ</sequence>
<dbReference type="EMBL" id="CM046389">
    <property type="protein sequence ID" value="KAI8567780.1"/>
    <property type="molecule type" value="Genomic_DNA"/>
</dbReference>
<keyword evidence="2" id="KW-1185">Reference proteome</keyword>
<evidence type="ECO:0000313" key="2">
    <source>
        <dbReference type="Proteomes" id="UP001062846"/>
    </source>
</evidence>
<comment type="caution">
    <text evidence="1">The sequence shown here is derived from an EMBL/GenBank/DDBJ whole genome shotgun (WGS) entry which is preliminary data.</text>
</comment>
<reference evidence="1" key="1">
    <citation type="submission" date="2022-02" db="EMBL/GenBank/DDBJ databases">
        <title>Plant Genome Project.</title>
        <authorList>
            <person name="Zhang R.-G."/>
        </authorList>
    </citation>
    <scope>NUCLEOTIDE SEQUENCE</scope>
    <source>
        <strain evidence="1">AT1</strain>
    </source>
</reference>
<name>A0ACC0PQM2_RHOML</name>
<protein>
    <submittedName>
        <fullName evidence="1">Uncharacterized protein</fullName>
    </submittedName>
</protein>
<dbReference type="Proteomes" id="UP001062846">
    <property type="component" value="Chromosome 2"/>
</dbReference>